<comment type="similarity">
    <text evidence="2">Belongs to the ABC transporter superfamily.</text>
</comment>
<gene>
    <name evidence="12" type="ORF">Megvenef_01580</name>
</gene>
<dbReference type="InterPro" id="IPR003593">
    <property type="entry name" value="AAA+_ATPase"/>
</dbReference>
<dbReference type="PROSITE" id="PS50929">
    <property type="entry name" value="ABC_TM1F"/>
    <property type="match status" value="1"/>
</dbReference>
<name>A0ABU5NEI4_9RICK</name>
<dbReference type="PROSITE" id="PS00211">
    <property type="entry name" value="ABC_TRANSPORTER_1"/>
    <property type="match status" value="1"/>
</dbReference>
<evidence type="ECO:0000259" key="10">
    <source>
        <dbReference type="PROSITE" id="PS50893"/>
    </source>
</evidence>
<sequence length="448" mass="50070">MVGNLIINFLSFFIRNSIMLIGAITLMFIESPKLSLMVMFSIPVLLFPILKLSKHVRSLSKRVLEEQSLLASNIEENFIGIRTLYAYNQQQYLSDQFEKKIHSNIKHASIRLRLRSLFFALAIAIITGSITLVIWVGSIDILSGAMTSGKMISFIYYAMIVGMSAGGIAELLNELQSPFAALERVLELRDLKPNIAPVLSIEILDQNYSIRFEKVSFSYPSRPDILILKSISLEIIQGKFTGIVGKSGSGKSTLLQLLLKFYNHQSGNIFIGSRNITLVKDELIRSKIAYVEQNPTIFSGSIRSNINFSRPDASDDEIEHVAEICGILNFTNTLELGLDTEIGERGIRISGGQKQRIAIARALLYKPEILLLDEATSALDTESEEQVLFNLREFLAGKTIISVAHRISSIEKADEILVINQGTLASHGTHSQLLRNSKIYNLLYKEQK</sequence>
<keyword evidence="13" id="KW-1185">Reference proteome</keyword>
<dbReference type="Pfam" id="PF00005">
    <property type="entry name" value="ABC_tran"/>
    <property type="match status" value="1"/>
</dbReference>
<evidence type="ECO:0000256" key="9">
    <source>
        <dbReference type="SAM" id="Phobius"/>
    </source>
</evidence>
<keyword evidence="4" id="KW-0547">Nucleotide-binding</keyword>
<dbReference type="Proteomes" id="UP001291687">
    <property type="component" value="Unassembled WGS sequence"/>
</dbReference>
<feature type="domain" description="ABC transmembrane type-1" evidence="11">
    <location>
        <begin position="1"/>
        <end position="177"/>
    </location>
</feature>
<dbReference type="SUPFAM" id="SSF52540">
    <property type="entry name" value="P-loop containing nucleoside triphosphate hydrolases"/>
    <property type="match status" value="1"/>
</dbReference>
<dbReference type="Pfam" id="PF00664">
    <property type="entry name" value="ABC_membrane"/>
    <property type="match status" value="1"/>
</dbReference>
<reference evidence="12 13" key="1">
    <citation type="submission" date="2023-03" db="EMBL/GenBank/DDBJ databases">
        <title>Host association and intracellularity evolved multiple times independently in the Rickettsiales.</title>
        <authorList>
            <person name="Castelli M."/>
            <person name="Nardi T."/>
            <person name="Gammuto L."/>
            <person name="Bellinzona G."/>
            <person name="Sabaneyeva E."/>
            <person name="Potekhin A."/>
            <person name="Serra V."/>
            <person name="Petroni G."/>
            <person name="Sassera D."/>
        </authorList>
    </citation>
    <scope>NUCLEOTIDE SEQUENCE [LARGE SCALE GENOMIC DNA]</scope>
    <source>
        <strain evidence="12 13">Sr 2-6</strain>
    </source>
</reference>
<dbReference type="GO" id="GO:0005524">
    <property type="term" value="F:ATP binding"/>
    <property type="evidence" value="ECO:0007669"/>
    <property type="project" value="UniProtKB-KW"/>
</dbReference>
<evidence type="ECO:0000256" key="8">
    <source>
        <dbReference type="ARBA" id="ARBA00024725"/>
    </source>
</evidence>
<evidence type="ECO:0000256" key="5">
    <source>
        <dbReference type="ARBA" id="ARBA00022840"/>
    </source>
</evidence>
<evidence type="ECO:0000256" key="7">
    <source>
        <dbReference type="ARBA" id="ARBA00023136"/>
    </source>
</evidence>
<keyword evidence="6 9" id="KW-1133">Transmembrane helix</keyword>
<keyword evidence="7 9" id="KW-0472">Membrane</keyword>
<evidence type="ECO:0000256" key="1">
    <source>
        <dbReference type="ARBA" id="ARBA00004651"/>
    </source>
</evidence>
<feature type="transmembrane region" description="Helical" evidence="9">
    <location>
        <begin position="154"/>
        <end position="172"/>
    </location>
</feature>
<evidence type="ECO:0000313" key="12">
    <source>
        <dbReference type="EMBL" id="MEA0971596.1"/>
    </source>
</evidence>
<dbReference type="InterPro" id="IPR011527">
    <property type="entry name" value="ABC1_TM_dom"/>
</dbReference>
<evidence type="ECO:0000256" key="3">
    <source>
        <dbReference type="ARBA" id="ARBA00022692"/>
    </source>
</evidence>
<dbReference type="PROSITE" id="PS50893">
    <property type="entry name" value="ABC_TRANSPORTER_2"/>
    <property type="match status" value="1"/>
</dbReference>
<dbReference type="InterPro" id="IPR017871">
    <property type="entry name" value="ABC_transporter-like_CS"/>
</dbReference>
<feature type="transmembrane region" description="Helical" evidence="9">
    <location>
        <begin position="34"/>
        <end position="52"/>
    </location>
</feature>
<dbReference type="PANTHER" id="PTHR43394">
    <property type="entry name" value="ATP-DEPENDENT PERMEASE MDL1, MITOCHONDRIAL"/>
    <property type="match status" value="1"/>
</dbReference>
<comment type="function">
    <text evidence="8">Part of an ABC transporter complex. Transmembrane domains (TMD) form a pore in the inner membrane and the ATP-binding domain (NBD) is responsible for energy generation.</text>
</comment>
<proteinExistence type="inferred from homology"/>
<dbReference type="Gene3D" id="1.20.1560.10">
    <property type="entry name" value="ABC transporter type 1, transmembrane domain"/>
    <property type="match status" value="1"/>
</dbReference>
<dbReference type="SUPFAM" id="SSF90123">
    <property type="entry name" value="ABC transporter transmembrane region"/>
    <property type="match status" value="1"/>
</dbReference>
<evidence type="ECO:0000259" key="11">
    <source>
        <dbReference type="PROSITE" id="PS50929"/>
    </source>
</evidence>
<dbReference type="EMBL" id="JARJFB010000187">
    <property type="protein sequence ID" value="MEA0971596.1"/>
    <property type="molecule type" value="Genomic_DNA"/>
</dbReference>
<dbReference type="Gene3D" id="3.40.50.300">
    <property type="entry name" value="P-loop containing nucleotide triphosphate hydrolases"/>
    <property type="match status" value="1"/>
</dbReference>
<dbReference type="PANTHER" id="PTHR43394:SF1">
    <property type="entry name" value="ATP-BINDING CASSETTE SUB-FAMILY B MEMBER 10, MITOCHONDRIAL"/>
    <property type="match status" value="1"/>
</dbReference>
<accession>A0ABU5NEI4</accession>
<dbReference type="InterPro" id="IPR027417">
    <property type="entry name" value="P-loop_NTPase"/>
</dbReference>
<keyword evidence="3 9" id="KW-0812">Transmembrane</keyword>
<dbReference type="InterPro" id="IPR039421">
    <property type="entry name" value="Type_1_exporter"/>
</dbReference>
<dbReference type="InterPro" id="IPR036640">
    <property type="entry name" value="ABC1_TM_sf"/>
</dbReference>
<evidence type="ECO:0000256" key="6">
    <source>
        <dbReference type="ARBA" id="ARBA00022989"/>
    </source>
</evidence>
<evidence type="ECO:0000256" key="2">
    <source>
        <dbReference type="ARBA" id="ARBA00005417"/>
    </source>
</evidence>
<feature type="transmembrane region" description="Helical" evidence="9">
    <location>
        <begin position="7"/>
        <end position="28"/>
    </location>
</feature>
<keyword evidence="5 12" id="KW-0067">ATP-binding</keyword>
<organism evidence="12 13">
    <name type="scientific">Candidatus Megaera venefica</name>
    <dbReference type="NCBI Taxonomy" id="2055910"/>
    <lineage>
        <taxon>Bacteria</taxon>
        <taxon>Pseudomonadati</taxon>
        <taxon>Pseudomonadota</taxon>
        <taxon>Alphaproteobacteria</taxon>
        <taxon>Rickettsiales</taxon>
        <taxon>Rickettsiaceae</taxon>
        <taxon>Candidatus Megaera</taxon>
    </lineage>
</organism>
<dbReference type="SMART" id="SM00382">
    <property type="entry name" value="AAA"/>
    <property type="match status" value="1"/>
</dbReference>
<comment type="caution">
    <text evidence="12">The sequence shown here is derived from an EMBL/GenBank/DDBJ whole genome shotgun (WGS) entry which is preliminary data.</text>
</comment>
<protein>
    <submittedName>
        <fullName evidence="12">ABC transporter ATP-binding/permease N-terminal domain protein</fullName>
    </submittedName>
</protein>
<comment type="subcellular location">
    <subcellularLocation>
        <location evidence="1">Cell membrane</location>
        <topology evidence="1">Multi-pass membrane protein</topology>
    </subcellularLocation>
</comment>
<feature type="domain" description="ABC transporter" evidence="10">
    <location>
        <begin position="210"/>
        <end position="446"/>
    </location>
</feature>
<dbReference type="InterPro" id="IPR003439">
    <property type="entry name" value="ABC_transporter-like_ATP-bd"/>
</dbReference>
<evidence type="ECO:0000313" key="13">
    <source>
        <dbReference type="Proteomes" id="UP001291687"/>
    </source>
</evidence>
<evidence type="ECO:0000256" key="4">
    <source>
        <dbReference type="ARBA" id="ARBA00022741"/>
    </source>
</evidence>
<feature type="transmembrane region" description="Helical" evidence="9">
    <location>
        <begin position="117"/>
        <end position="142"/>
    </location>
</feature>